<comment type="similarity">
    <text evidence="2">Belongs to the CENP-C/MIF2 family.</text>
</comment>
<proteinExistence type="inferred from homology"/>
<dbReference type="AlphaFoldDB" id="A0A6P5X831"/>
<evidence type="ECO:0000313" key="6">
    <source>
        <dbReference type="RefSeq" id="XP_022723777.1"/>
    </source>
</evidence>
<dbReference type="GO" id="GO:0051315">
    <property type="term" value="P:attachment of mitotic spindle microtubules to kinetochore"/>
    <property type="evidence" value="ECO:0007669"/>
    <property type="project" value="TreeGrafter"/>
</dbReference>
<dbReference type="InterPro" id="IPR028386">
    <property type="entry name" value="CENP-C/Mif2/cnp3"/>
</dbReference>
<dbReference type="GO" id="GO:0051455">
    <property type="term" value="P:spindle attachment to meiosis I kinetochore"/>
    <property type="evidence" value="ECO:0007669"/>
    <property type="project" value="TreeGrafter"/>
</dbReference>
<feature type="region of interest" description="Disordered" evidence="4">
    <location>
        <begin position="242"/>
        <end position="302"/>
    </location>
</feature>
<dbReference type="GO" id="GO:0005634">
    <property type="term" value="C:nucleus"/>
    <property type="evidence" value="ECO:0007669"/>
    <property type="project" value="UniProtKB-SubCell"/>
</dbReference>
<gene>
    <name evidence="6" type="primary">LOC111280604</name>
</gene>
<dbReference type="KEGG" id="dzi:111280604"/>
<dbReference type="Proteomes" id="UP000515121">
    <property type="component" value="Unplaced"/>
</dbReference>
<dbReference type="GO" id="GO:0019237">
    <property type="term" value="F:centromeric DNA binding"/>
    <property type="evidence" value="ECO:0007669"/>
    <property type="project" value="InterPro"/>
</dbReference>
<dbReference type="GO" id="GO:0051382">
    <property type="term" value="P:kinetochore assembly"/>
    <property type="evidence" value="ECO:0007669"/>
    <property type="project" value="InterPro"/>
</dbReference>
<dbReference type="RefSeq" id="XP_022723777.1">
    <property type="nucleotide sequence ID" value="XM_022868042.1"/>
</dbReference>
<evidence type="ECO:0000256" key="2">
    <source>
        <dbReference type="ARBA" id="ARBA00010291"/>
    </source>
</evidence>
<organism evidence="5 6">
    <name type="scientific">Durio zibethinus</name>
    <name type="common">Durian</name>
    <dbReference type="NCBI Taxonomy" id="66656"/>
    <lineage>
        <taxon>Eukaryota</taxon>
        <taxon>Viridiplantae</taxon>
        <taxon>Streptophyta</taxon>
        <taxon>Embryophyta</taxon>
        <taxon>Tracheophyta</taxon>
        <taxon>Spermatophyta</taxon>
        <taxon>Magnoliopsida</taxon>
        <taxon>eudicotyledons</taxon>
        <taxon>Gunneridae</taxon>
        <taxon>Pentapetalae</taxon>
        <taxon>rosids</taxon>
        <taxon>malvids</taxon>
        <taxon>Malvales</taxon>
        <taxon>Malvaceae</taxon>
        <taxon>Helicteroideae</taxon>
        <taxon>Durio</taxon>
    </lineage>
</organism>
<comment type="subcellular location">
    <subcellularLocation>
        <location evidence="1">Nucleus</location>
    </subcellularLocation>
</comment>
<dbReference type="GO" id="GO:0000776">
    <property type="term" value="C:kinetochore"/>
    <property type="evidence" value="ECO:0007669"/>
    <property type="project" value="InterPro"/>
</dbReference>
<dbReference type="OrthoDB" id="1939643at2759"/>
<dbReference type="PANTHER" id="PTHR16684">
    <property type="entry name" value="CENTROMERE PROTEIN C"/>
    <property type="match status" value="1"/>
</dbReference>
<evidence type="ECO:0000256" key="3">
    <source>
        <dbReference type="ARBA" id="ARBA00023242"/>
    </source>
</evidence>
<evidence type="ECO:0000256" key="4">
    <source>
        <dbReference type="SAM" id="MobiDB-lite"/>
    </source>
</evidence>
<feature type="compositionally biased region" description="Polar residues" evidence="4">
    <location>
        <begin position="242"/>
        <end position="257"/>
    </location>
</feature>
<keyword evidence="5" id="KW-1185">Reference proteome</keyword>
<accession>A0A6P5X831</accession>
<evidence type="ECO:0000313" key="5">
    <source>
        <dbReference type="Proteomes" id="UP000515121"/>
    </source>
</evidence>
<name>A0A6P5X831_DURZI</name>
<sequence length="440" mass="49069">MENPRERRQALGCKRAHFSLKPNLSQPTVCLDPSLDKDILKDQLFTVRLYFYIDAKREIGKQTGAGLMDLVQNVQSVAARPCRPGILKFDEWRSVKYKHHYSTAMSPFNSFEKKILSPLCGSKQEKSYQNVELHEKELASESRKAITYAICSLGLVTNAKNKVYELLDDLLSSNYDGDEAASLLQECLQIKSIDLEKVFLSDLKDIWRIDLRASSENSDVVSDLFSTDDIDRSPLRNASAIDSISKQSNQAESSADHLSSIPPRNPLASMSLQKKQMLHSDPQTDHFSIDNIDQAPGKNASSIESINKQSSQVDIEKEQNISHLLRSPLLESNQTKAANASSKLDGRDFAGLLDKFVNDKVRRFDSGINIVSSGSQADLENNSLSRPEIYIDSYTVKPNEFGGRADDIPVEVAVSVQTKLHVKGPTVDNSYTIQRETVVA</sequence>
<keyword evidence="3" id="KW-0539">Nucleus</keyword>
<evidence type="ECO:0000256" key="1">
    <source>
        <dbReference type="ARBA" id="ARBA00004123"/>
    </source>
</evidence>
<reference evidence="6" key="1">
    <citation type="submission" date="2025-08" db="UniProtKB">
        <authorList>
            <consortium name="RefSeq"/>
        </authorList>
    </citation>
    <scope>IDENTIFICATION</scope>
    <source>
        <tissue evidence="6">Fruit stalk</tissue>
    </source>
</reference>
<protein>
    <submittedName>
        <fullName evidence="6">Uncharacterized protein LOC111280604</fullName>
    </submittedName>
</protein>
<dbReference type="GeneID" id="111280604"/>
<dbReference type="PANTHER" id="PTHR16684:SF11">
    <property type="entry name" value="CENTROMERE PROTEIN C"/>
    <property type="match status" value="1"/>
</dbReference>